<name>A0A540VD09_9CHLR</name>
<feature type="transmembrane region" description="Helical" evidence="7">
    <location>
        <begin position="229"/>
        <end position="253"/>
    </location>
</feature>
<dbReference type="FunCoup" id="A0A540VD09">
    <property type="interactions" value="145"/>
</dbReference>
<proteinExistence type="predicted"/>
<evidence type="ECO:0000256" key="5">
    <source>
        <dbReference type="ARBA" id="ARBA00022989"/>
    </source>
</evidence>
<dbReference type="AlphaFoldDB" id="A0A540VD09"/>
<keyword evidence="10" id="KW-1185">Reference proteome</keyword>
<dbReference type="GO" id="GO:0005886">
    <property type="term" value="C:plasma membrane"/>
    <property type="evidence" value="ECO:0007669"/>
    <property type="project" value="UniProtKB-SubCell"/>
</dbReference>
<evidence type="ECO:0000256" key="6">
    <source>
        <dbReference type="ARBA" id="ARBA00023136"/>
    </source>
</evidence>
<dbReference type="EMBL" id="VIGC01000022">
    <property type="protein sequence ID" value="TQE94637.1"/>
    <property type="molecule type" value="Genomic_DNA"/>
</dbReference>
<keyword evidence="4 7" id="KW-0812">Transmembrane</keyword>
<dbReference type="SUPFAM" id="SSF103473">
    <property type="entry name" value="MFS general substrate transporter"/>
    <property type="match status" value="1"/>
</dbReference>
<accession>A0A540VD09</accession>
<evidence type="ECO:0000256" key="1">
    <source>
        <dbReference type="ARBA" id="ARBA00004651"/>
    </source>
</evidence>
<feature type="transmembrane region" description="Helical" evidence="7">
    <location>
        <begin position="323"/>
        <end position="348"/>
    </location>
</feature>
<dbReference type="InterPro" id="IPR005829">
    <property type="entry name" value="Sugar_transporter_CS"/>
</dbReference>
<dbReference type="Proteomes" id="UP000317371">
    <property type="component" value="Unassembled WGS sequence"/>
</dbReference>
<feature type="transmembrane region" description="Helical" evidence="7">
    <location>
        <begin position="24"/>
        <end position="48"/>
    </location>
</feature>
<feature type="transmembrane region" description="Helical" evidence="7">
    <location>
        <begin position="360"/>
        <end position="380"/>
    </location>
</feature>
<keyword evidence="6 7" id="KW-0472">Membrane</keyword>
<evidence type="ECO:0000256" key="3">
    <source>
        <dbReference type="ARBA" id="ARBA00022475"/>
    </source>
</evidence>
<feature type="transmembrane region" description="Helical" evidence="7">
    <location>
        <begin position="109"/>
        <end position="127"/>
    </location>
</feature>
<dbReference type="PRINTS" id="PR01988">
    <property type="entry name" value="EXPORTERBACE"/>
</dbReference>
<feature type="transmembrane region" description="Helical" evidence="7">
    <location>
        <begin position="148"/>
        <end position="168"/>
    </location>
</feature>
<evidence type="ECO:0000313" key="9">
    <source>
        <dbReference type="EMBL" id="TQE94637.1"/>
    </source>
</evidence>
<feature type="transmembrane region" description="Helical" evidence="7">
    <location>
        <begin position="298"/>
        <end position="317"/>
    </location>
</feature>
<dbReference type="PROSITE" id="PS50850">
    <property type="entry name" value="MFS"/>
    <property type="match status" value="1"/>
</dbReference>
<feature type="domain" description="Major facilitator superfamily (MFS) profile" evidence="8">
    <location>
        <begin position="232"/>
        <end position="427"/>
    </location>
</feature>
<comment type="caution">
    <text evidence="9">The sequence shown here is derived from an EMBL/GenBank/DDBJ whole genome shotgun (WGS) entry which is preliminary data.</text>
</comment>
<dbReference type="InterPro" id="IPR022324">
    <property type="entry name" value="Bacilysin_exporter_BacE_put"/>
</dbReference>
<dbReference type="PROSITE" id="PS00217">
    <property type="entry name" value="SUGAR_TRANSPORT_2"/>
    <property type="match status" value="1"/>
</dbReference>
<dbReference type="GO" id="GO:0022857">
    <property type="term" value="F:transmembrane transporter activity"/>
    <property type="evidence" value="ECO:0007669"/>
    <property type="project" value="InterPro"/>
</dbReference>
<keyword evidence="5 7" id="KW-1133">Transmembrane helix</keyword>
<keyword evidence="3" id="KW-1003">Cell membrane</keyword>
<evidence type="ECO:0000259" key="8">
    <source>
        <dbReference type="PROSITE" id="PS50850"/>
    </source>
</evidence>
<feature type="transmembrane region" description="Helical" evidence="7">
    <location>
        <begin position="392"/>
        <end position="412"/>
    </location>
</feature>
<organism evidence="9 10">
    <name type="scientific">Litorilinea aerophila</name>
    <dbReference type="NCBI Taxonomy" id="1204385"/>
    <lineage>
        <taxon>Bacteria</taxon>
        <taxon>Bacillati</taxon>
        <taxon>Chloroflexota</taxon>
        <taxon>Caldilineae</taxon>
        <taxon>Caldilineales</taxon>
        <taxon>Caldilineaceae</taxon>
        <taxon>Litorilinea</taxon>
    </lineage>
</organism>
<evidence type="ECO:0000256" key="7">
    <source>
        <dbReference type="SAM" id="Phobius"/>
    </source>
</evidence>
<gene>
    <name evidence="9" type="ORF">FKZ61_16275</name>
</gene>
<dbReference type="PANTHER" id="PTHR43266">
    <property type="entry name" value="MACROLIDE-EFFLUX PROTEIN"/>
    <property type="match status" value="1"/>
</dbReference>
<dbReference type="InParanoid" id="A0A540VD09"/>
<dbReference type="PANTHER" id="PTHR43266:SF2">
    <property type="entry name" value="MAJOR FACILITATOR SUPERFAMILY (MFS) PROFILE DOMAIN-CONTAINING PROTEIN"/>
    <property type="match status" value="1"/>
</dbReference>
<feature type="transmembrane region" description="Helical" evidence="7">
    <location>
        <begin position="259"/>
        <end position="286"/>
    </location>
</feature>
<comment type="subcellular location">
    <subcellularLocation>
        <location evidence="1">Cell membrane</location>
        <topology evidence="1">Multi-pass membrane protein</topology>
    </subcellularLocation>
</comment>
<dbReference type="Gene3D" id="1.20.1250.20">
    <property type="entry name" value="MFS general substrate transporter like domains"/>
    <property type="match status" value="1"/>
</dbReference>
<feature type="transmembrane region" description="Helical" evidence="7">
    <location>
        <begin position="85"/>
        <end position="103"/>
    </location>
</feature>
<feature type="transmembrane region" description="Helical" evidence="7">
    <location>
        <begin position="174"/>
        <end position="193"/>
    </location>
</feature>
<protein>
    <submittedName>
        <fullName evidence="9">MFS transporter</fullName>
    </submittedName>
</protein>
<feature type="transmembrane region" description="Helical" evidence="7">
    <location>
        <begin position="54"/>
        <end position="73"/>
    </location>
</feature>
<sequence length="427" mass="45281">MQQTLTSGGYVALVRENRNFRYMWLGQIVSLLGDWFNLVASASLVASLTGSGTAVGGLFVVRMLAPFLVSPLAGVAADRYSRKQLLIVTDLMRGAVVLGFLLVRDAGDIWLLYALTALQLGISGFFFPARNAILPDIVDRGELGAANALSSATWSVMLALGTAIGGLVSGSFGVYPAFIIDALTFLGSALLIAQIRHHHVPAADSRGGVTQVFRQYVDGLRYLNQHRDVLLIAVQKAINSLVFSGGFQVIQVILGERIFVIGAGGGISLGILFAVNGVGTGFGPILARRLTGDRERPLRIAIGVSYLVAAAGIAISAPLLSFAMVLVGMFLRGFGGGTIWVFSTQLLLQTVPDQVRGRVFATEFALFTLANAVSAALVGWSLDVTDLGVSGIMGWMAVLGALPGLLWMVWVFRSRGASRPVEQEPLS</sequence>
<reference evidence="9 10" key="1">
    <citation type="submission" date="2019-06" db="EMBL/GenBank/DDBJ databases">
        <title>Genome sequence of Litorilinea aerophila BAA-2444.</title>
        <authorList>
            <person name="Maclea K.S."/>
            <person name="Maurais E.G."/>
            <person name="Iannazzi L.C."/>
        </authorList>
    </citation>
    <scope>NUCLEOTIDE SEQUENCE [LARGE SCALE GENOMIC DNA]</scope>
    <source>
        <strain evidence="9 10">ATCC BAA-2444</strain>
    </source>
</reference>
<evidence type="ECO:0000256" key="2">
    <source>
        <dbReference type="ARBA" id="ARBA00022448"/>
    </source>
</evidence>
<evidence type="ECO:0000313" key="10">
    <source>
        <dbReference type="Proteomes" id="UP000317371"/>
    </source>
</evidence>
<dbReference type="OrthoDB" id="9774907at2"/>
<dbReference type="CDD" id="cd06173">
    <property type="entry name" value="MFS_MefA_like"/>
    <property type="match status" value="1"/>
</dbReference>
<evidence type="ECO:0000256" key="4">
    <source>
        <dbReference type="ARBA" id="ARBA00022692"/>
    </source>
</evidence>
<dbReference type="Pfam" id="PF07690">
    <property type="entry name" value="MFS_1"/>
    <property type="match status" value="1"/>
</dbReference>
<dbReference type="RefSeq" id="WP_141611208.1">
    <property type="nucleotide sequence ID" value="NZ_VIGC02000022.1"/>
</dbReference>
<dbReference type="InterPro" id="IPR020846">
    <property type="entry name" value="MFS_dom"/>
</dbReference>
<keyword evidence="2" id="KW-0813">Transport</keyword>
<dbReference type="InterPro" id="IPR011701">
    <property type="entry name" value="MFS"/>
</dbReference>
<dbReference type="InterPro" id="IPR036259">
    <property type="entry name" value="MFS_trans_sf"/>
</dbReference>